<reference evidence="1" key="2">
    <citation type="journal article" date="2015" name="Data Brief">
        <title>Shoot transcriptome of the giant reed, Arundo donax.</title>
        <authorList>
            <person name="Barrero R.A."/>
            <person name="Guerrero F.D."/>
            <person name="Moolhuijzen P."/>
            <person name="Goolsby J.A."/>
            <person name="Tidwell J."/>
            <person name="Bellgard S.E."/>
            <person name="Bellgard M.I."/>
        </authorList>
    </citation>
    <scope>NUCLEOTIDE SEQUENCE</scope>
    <source>
        <tissue evidence="1">Shoot tissue taken approximately 20 cm above the soil surface</tissue>
    </source>
</reference>
<sequence length="55" mass="6024">MICFTKEWGHDITRISCKGSVFHILSSVKIISAKDKVRKTSIAAILEGMAAMVSN</sequence>
<accession>A0A0A9CMV6</accession>
<evidence type="ECO:0000313" key="1">
    <source>
        <dbReference type="EMBL" id="JAD72857.1"/>
    </source>
</evidence>
<proteinExistence type="predicted"/>
<protein>
    <submittedName>
        <fullName evidence="1">Uncharacterized protein</fullName>
    </submittedName>
</protein>
<dbReference type="EMBL" id="GBRH01225038">
    <property type="protein sequence ID" value="JAD72857.1"/>
    <property type="molecule type" value="Transcribed_RNA"/>
</dbReference>
<reference evidence="1" key="1">
    <citation type="submission" date="2014-09" db="EMBL/GenBank/DDBJ databases">
        <authorList>
            <person name="Magalhaes I.L.F."/>
            <person name="Oliveira U."/>
            <person name="Santos F.R."/>
            <person name="Vidigal T.H.D.A."/>
            <person name="Brescovit A.D."/>
            <person name="Santos A.J."/>
        </authorList>
    </citation>
    <scope>NUCLEOTIDE SEQUENCE</scope>
    <source>
        <tissue evidence="1">Shoot tissue taken approximately 20 cm above the soil surface</tissue>
    </source>
</reference>
<organism evidence="1">
    <name type="scientific">Arundo donax</name>
    <name type="common">Giant reed</name>
    <name type="synonym">Donax arundinaceus</name>
    <dbReference type="NCBI Taxonomy" id="35708"/>
    <lineage>
        <taxon>Eukaryota</taxon>
        <taxon>Viridiplantae</taxon>
        <taxon>Streptophyta</taxon>
        <taxon>Embryophyta</taxon>
        <taxon>Tracheophyta</taxon>
        <taxon>Spermatophyta</taxon>
        <taxon>Magnoliopsida</taxon>
        <taxon>Liliopsida</taxon>
        <taxon>Poales</taxon>
        <taxon>Poaceae</taxon>
        <taxon>PACMAD clade</taxon>
        <taxon>Arundinoideae</taxon>
        <taxon>Arundineae</taxon>
        <taxon>Arundo</taxon>
    </lineage>
</organism>
<name>A0A0A9CMV6_ARUDO</name>
<dbReference type="AlphaFoldDB" id="A0A0A9CMV6"/>